<sequence length="569" mass="62419">MKRIVTIIKDEPKKTKKAKVKDQVIDKPILSLSKSSNSLHRLSNANFEQNIISLLKKYNFQTFKQITVNSDDSGSEPDTYLLAWHEGVLVEIRILARVKDLTNEHIAQVANQFRESTSQANTLIFITSAKVDEAVKSTIKDHGIDFKVFDQSFIQSLVFKITGETNTTNQNKLKELSLLIIDRTLVTLNAYRNKLSNQQIKPVSQDLLSPISPPIAANSKDTANNAEQPVVTKTIPVEAHTAKVEANVKPVEVDTTEMADNETVVETKDAEEIEESSVDQSVEDKESNIIEGELLEDDSLEDDQKAIEAQAANESFTADSDDFDDSDYSAENKQSANVDGEMDDGFDDFETVDETTTPDTATEPVAEQPVLDTNTTIEVAMEAVEEDPVPDAMVTPDAAVEAVEDLIPDAMVTPNVEVELVDEDPVPEISVEPDVVVTPDVATEVLSEDLIPENDSMPGIDVVDEQITPDVVTVPDVEVELVHEEVVPEITLEPVIAVEEQPIFNAVATPDIEIEAPLFTHDDDSESNTDSATKNLITGRLDIDDLGAVSNVGNSEAPSKRSRRKKKSG</sequence>
<accession>A0A7Y2RHL6</accession>
<feature type="region of interest" description="Disordered" evidence="1">
    <location>
        <begin position="548"/>
        <end position="569"/>
    </location>
</feature>
<dbReference type="EMBL" id="JABERL010000056">
    <property type="protein sequence ID" value="NNH78809.1"/>
    <property type="molecule type" value="Genomic_DNA"/>
</dbReference>
<dbReference type="Proteomes" id="UP000569202">
    <property type="component" value="Unassembled WGS sequence"/>
</dbReference>
<feature type="compositionally biased region" description="Acidic residues" evidence="1">
    <location>
        <begin position="340"/>
        <end position="353"/>
    </location>
</feature>
<feature type="region of interest" description="Disordered" evidence="1">
    <location>
        <begin position="253"/>
        <end position="288"/>
    </location>
</feature>
<feature type="compositionally biased region" description="Basic residues" evidence="1">
    <location>
        <begin position="560"/>
        <end position="569"/>
    </location>
</feature>
<feature type="compositionally biased region" description="Acidic residues" evidence="1">
    <location>
        <begin position="319"/>
        <end position="328"/>
    </location>
</feature>
<dbReference type="AlphaFoldDB" id="A0A7Y2RHL6"/>
<comment type="caution">
    <text evidence="2">The sequence shown here is derived from an EMBL/GenBank/DDBJ whole genome shotgun (WGS) entry which is preliminary data.</text>
</comment>
<feature type="compositionally biased region" description="Low complexity" evidence="1">
    <location>
        <begin position="354"/>
        <end position="364"/>
    </location>
</feature>
<evidence type="ECO:0000256" key="1">
    <source>
        <dbReference type="SAM" id="MobiDB-lite"/>
    </source>
</evidence>
<reference evidence="2 3" key="1">
    <citation type="submission" date="2020-04" db="EMBL/GenBank/DDBJ databases">
        <title>Acinetobacter Taxon 24.</title>
        <authorList>
            <person name="Nemec A."/>
            <person name="Radolfova-Krizova L."/>
            <person name="Higgins P.G."/>
            <person name="Spanelova P."/>
        </authorList>
    </citation>
    <scope>NUCLEOTIDE SEQUENCE [LARGE SCALE GENOMIC DNA]</scope>
    <source>
        <strain evidence="2 3">ANC 5380</strain>
    </source>
</reference>
<gene>
    <name evidence="2" type="ORF">HLH17_14385</name>
</gene>
<evidence type="ECO:0000313" key="3">
    <source>
        <dbReference type="Proteomes" id="UP000569202"/>
    </source>
</evidence>
<evidence type="ECO:0000313" key="2">
    <source>
        <dbReference type="EMBL" id="NNH78809.1"/>
    </source>
</evidence>
<organism evidence="2 3">
    <name type="scientific">Acinetobacter terrae</name>
    <dbReference type="NCBI Taxonomy" id="2731247"/>
    <lineage>
        <taxon>Bacteria</taxon>
        <taxon>Pseudomonadati</taxon>
        <taxon>Pseudomonadota</taxon>
        <taxon>Gammaproteobacteria</taxon>
        <taxon>Moraxellales</taxon>
        <taxon>Moraxellaceae</taxon>
        <taxon>Acinetobacter</taxon>
        <taxon>Acinetobacter Taxon 24</taxon>
    </lineage>
</organism>
<protein>
    <submittedName>
        <fullName evidence="2">Uncharacterized protein</fullName>
    </submittedName>
</protein>
<name>A0A7Y2RHL6_9GAMM</name>
<proteinExistence type="predicted"/>
<feature type="region of interest" description="Disordered" evidence="1">
    <location>
        <begin position="311"/>
        <end position="364"/>
    </location>
</feature>